<accession>A0A157S8P8</accession>
<dbReference type="PANTHER" id="PTHR39083">
    <property type="entry name" value="CYCLIC DI-GMP-BINDING PROTEIN"/>
    <property type="match status" value="1"/>
</dbReference>
<dbReference type="InterPro" id="IPR018513">
    <property type="entry name" value="Cell_synthase_bac"/>
</dbReference>
<organism evidence="17 18">
    <name type="scientific">Bordetella ansorpii</name>
    <dbReference type="NCBI Taxonomy" id="288768"/>
    <lineage>
        <taxon>Bacteria</taxon>
        <taxon>Pseudomonadati</taxon>
        <taxon>Pseudomonadota</taxon>
        <taxon>Betaproteobacteria</taxon>
        <taxon>Burkholderiales</taxon>
        <taxon>Alcaligenaceae</taxon>
        <taxon>Bordetella</taxon>
    </lineage>
</organism>
<feature type="chain" id="PRO_5015217647" description="Cyclic di-GMP-binding protein" evidence="15">
    <location>
        <begin position="37"/>
        <end position="817"/>
    </location>
</feature>
<evidence type="ECO:0000256" key="1">
    <source>
        <dbReference type="ARBA" id="ARBA00002057"/>
    </source>
</evidence>
<dbReference type="RefSeq" id="WP_231885913.1">
    <property type="nucleotide sequence ID" value="NZ_FKIF01000002.1"/>
</dbReference>
<evidence type="ECO:0000256" key="15">
    <source>
        <dbReference type="RuleBase" id="RU365021"/>
    </source>
</evidence>
<evidence type="ECO:0000256" key="9">
    <source>
        <dbReference type="ARBA" id="ARBA00022636"/>
    </source>
</evidence>
<feature type="region of interest" description="Disordered" evidence="16">
    <location>
        <begin position="57"/>
        <end position="106"/>
    </location>
</feature>
<comment type="function">
    <text evidence="1 15">Binds the cellulose synthase activator, bis-(3'-5') cyclic diguanylic acid (c-di-GMP).</text>
</comment>
<keyword evidence="7 15" id="KW-1003">Cell membrane</keyword>
<proteinExistence type="inferred from homology"/>
<keyword evidence="11 15" id="KW-0135">Cellulose biosynthesis</keyword>
<feature type="signal peptide" evidence="15">
    <location>
        <begin position="1"/>
        <end position="36"/>
    </location>
</feature>
<evidence type="ECO:0000256" key="4">
    <source>
        <dbReference type="ARBA" id="ARBA00010714"/>
    </source>
</evidence>
<dbReference type="NCBIfam" id="NF008323">
    <property type="entry name" value="PRK11114.1-1"/>
    <property type="match status" value="1"/>
</dbReference>
<dbReference type="AlphaFoldDB" id="A0A157S8P8"/>
<dbReference type="Pfam" id="PF03170">
    <property type="entry name" value="BcsB"/>
    <property type="match status" value="1"/>
</dbReference>
<keyword evidence="9 15" id="KW-0973">c-di-GMP</keyword>
<evidence type="ECO:0000313" key="17">
    <source>
        <dbReference type="EMBL" id="SAI66774.1"/>
    </source>
</evidence>
<dbReference type="Gene3D" id="2.60.120.260">
    <property type="entry name" value="Galactose-binding domain-like"/>
    <property type="match status" value="2"/>
</dbReference>
<feature type="transmembrane region" description="Helical" evidence="15">
    <location>
        <begin position="786"/>
        <end position="807"/>
    </location>
</feature>
<sequence length="817" mass="86707">MTFRPDPSMTVPARPRMLTLLAGALLWAAGSASAFAAQAGTQADAPLLTEPAPAADQMTAMSAAPSSAPLPIVDPVPAATRTPDAAPMPVTPAAPVASAPPAPAQAAVLPGGSRTYRIPLSQLGARDGLPLRGIDGSNGVDFGARLDERIVEMRLDLDYTYSPALLPDLSHIKVQLNGDVADSVALPKEESGKPQQRVIPLPVPALREFNRLNLQLIGHYTLSCEDPVHSSLWANINPDSALELTVVPTDLPNDLALLPAPFFDKHDGRPLVLPIMLPGAPDAGRLEAAGIVASWMGALASYRGASFPVSLDTLPTQGHAVVLARPGDTLAGLRMPSVSGPTLAMVPNPNDAYGKLLLVMGRNDGEIKQAAIALALGYQTLSGPSNQITRLEAPEPRQPYDAPNWLPHDRPVQFGELMPVSRMNVYGHRPAPIDLNLRLPPGLFGWRSDGVPMELRYRYSPRPARQSVLEVTAGNQLVQTLSLHPDVRSDLFSRVSGMPPSEAHATVMVPPYMLPPMAGLQFRYIYEYAKLGECQNSIVDNVMSAIDPASTIDISRLPRYAAMPDLGAFSDAGFPFTRMADLSETAVVLPDQAGAHDYSAYLMLMGAMGESTGYPAVGVTVGRAAQVDQLSDKDLLVLSSGGNQPLIKRWNGYLPGGAEGEGRRFGISDWLSRTLDWRGSDPRTRGAPASGKVVATGSGPAGMLEGIESPLSSGRSVVVVSGTNADGLAAAVRAVLVNRSNDQKIQGDLAVVNGTEVATLSNEQSYYIGTLPPWLAVQWFFANHPLLLVLALVFSAVVLAVLVYLSLRARAQRRLGS</sequence>
<keyword evidence="13 15" id="KW-0472">Membrane</keyword>
<feature type="compositionally biased region" description="Low complexity" evidence="16">
    <location>
        <begin position="62"/>
        <end position="71"/>
    </location>
</feature>
<feature type="compositionally biased region" description="Low complexity" evidence="16">
    <location>
        <begin position="83"/>
        <end position="97"/>
    </location>
</feature>
<evidence type="ECO:0000256" key="3">
    <source>
        <dbReference type="ARBA" id="ARBA00005186"/>
    </source>
</evidence>
<evidence type="ECO:0000256" key="12">
    <source>
        <dbReference type="ARBA" id="ARBA00022989"/>
    </source>
</evidence>
<keyword evidence="10 15" id="KW-0812">Transmembrane</keyword>
<comment type="subunit">
    <text evidence="5 15">Tightly associated with the cellulose synthase catalytic subunit.</text>
</comment>
<keyword evidence="12 15" id="KW-1133">Transmembrane helix</keyword>
<evidence type="ECO:0000256" key="10">
    <source>
        <dbReference type="ARBA" id="ARBA00022692"/>
    </source>
</evidence>
<dbReference type="UniPathway" id="UPA00694"/>
<comment type="subcellular location">
    <subcellularLocation>
        <location evidence="2">Cell inner membrane</location>
        <topology evidence="2">Single-pass membrane protein</topology>
    </subcellularLocation>
</comment>
<protein>
    <recommendedName>
        <fullName evidence="6 15">Cyclic di-GMP-binding protein</fullName>
    </recommendedName>
    <alternativeName>
        <fullName evidence="14 15">Cellulose synthase regulatory subunit</fullName>
    </alternativeName>
</protein>
<dbReference type="STRING" id="288768.SAMEA3906486_01143"/>
<reference evidence="17 18" key="1">
    <citation type="submission" date="2016-04" db="EMBL/GenBank/DDBJ databases">
        <authorList>
            <consortium name="Pathogen Informatics"/>
        </authorList>
    </citation>
    <scope>NUCLEOTIDE SEQUENCE [LARGE SCALE GENOMIC DNA]</scope>
    <source>
        <strain evidence="17 18">H050680373</strain>
    </source>
</reference>
<keyword evidence="8 15" id="KW-0997">Cell inner membrane</keyword>
<name>A0A157S8P8_9BORD</name>
<evidence type="ECO:0000256" key="5">
    <source>
        <dbReference type="ARBA" id="ARBA00011437"/>
    </source>
</evidence>
<dbReference type="GO" id="GO:0030244">
    <property type="term" value="P:cellulose biosynthetic process"/>
    <property type="evidence" value="ECO:0007669"/>
    <property type="project" value="UniProtKB-KW"/>
</dbReference>
<gene>
    <name evidence="17" type="primary">bcsB2_2</name>
    <name evidence="17" type="ORF">SAMEA3906486_01143</name>
</gene>
<dbReference type="PANTHER" id="PTHR39083:SF1">
    <property type="entry name" value="CYCLIC DI-GMP-BINDING PROTEIN"/>
    <property type="match status" value="1"/>
</dbReference>
<evidence type="ECO:0000256" key="11">
    <source>
        <dbReference type="ARBA" id="ARBA00022916"/>
    </source>
</evidence>
<dbReference type="EMBL" id="FKIF01000002">
    <property type="protein sequence ID" value="SAI66774.1"/>
    <property type="molecule type" value="Genomic_DNA"/>
</dbReference>
<dbReference type="GO" id="GO:0006011">
    <property type="term" value="P:UDP-alpha-D-glucose metabolic process"/>
    <property type="evidence" value="ECO:0007669"/>
    <property type="project" value="InterPro"/>
</dbReference>
<evidence type="ECO:0000256" key="7">
    <source>
        <dbReference type="ARBA" id="ARBA00022475"/>
    </source>
</evidence>
<dbReference type="InterPro" id="IPR003920">
    <property type="entry name" value="Cell_synth_B"/>
</dbReference>
<evidence type="ECO:0000256" key="2">
    <source>
        <dbReference type="ARBA" id="ARBA00004377"/>
    </source>
</evidence>
<dbReference type="Proteomes" id="UP000076848">
    <property type="component" value="Unassembled WGS sequence"/>
</dbReference>
<comment type="similarity">
    <text evidence="4 15">Belongs to the AcsB/BcsB family.</text>
</comment>
<evidence type="ECO:0000256" key="14">
    <source>
        <dbReference type="ARBA" id="ARBA00033444"/>
    </source>
</evidence>
<comment type="pathway">
    <text evidence="3 15">Glycan metabolism; bacterial cellulose biosynthesis.</text>
</comment>
<evidence type="ECO:0000256" key="8">
    <source>
        <dbReference type="ARBA" id="ARBA00022519"/>
    </source>
</evidence>
<keyword evidence="18" id="KW-1185">Reference proteome</keyword>
<evidence type="ECO:0000313" key="18">
    <source>
        <dbReference type="Proteomes" id="UP000076848"/>
    </source>
</evidence>
<dbReference type="GO" id="GO:0005886">
    <property type="term" value="C:plasma membrane"/>
    <property type="evidence" value="ECO:0007669"/>
    <property type="project" value="UniProtKB-SubCell"/>
</dbReference>
<evidence type="ECO:0000256" key="13">
    <source>
        <dbReference type="ARBA" id="ARBA00023136"/>
    </source>
</evidence>
<dbReference type="PRINTS" id="PR01440">
    <property type="entry name" value="CELLSNTHASEB"/>
</dbReference>
<keyword evidence="15" id="KW-0732">Signal</keyword>
<evidence type="ECO:0000256" key="16">
    <source>
        <dbReference type="SAM" id="MobiDB-lite"/>
    </source>
</evidence>
<evidence type="ECO:0000256" key="6">
    <source>
        <dbReference type="ARBA" id="ARBA00021844"/>
    </source>
</evidence>